<name>A0A9D4RXG1_DREPO</name>
<proteinExistence type="predicted"/>
<dbReference type="AlphaFoldDB" id="A0A9D4RXG1"/>
<accession>A0A9D4RXG1</accession>
<protein>
    <submittedName>
        <fullName evidence="1">Uncharacterized protein</fullName>
    </submittedName>
</protein>
<evidence type="ECO:0000313" key="2">
    <source>
        <dbReference type="Proteomes" id="UP000828390"/>
    </source>
</evidence>
<dbReference type="EMBL" id="JAIWYP010000001">
    <property type="protein sequence ID" value="KAH3882478.1"/>
    <property type="molecule type" value="Genomic_DNA"/>
</dbReference>
<reference evidence="1" key="2">
    <citation type="submission" date="2020-11" db="EMBL/GenBank/DDBJ databases">
        <authorList>
            <person name="McCartney M.A."/>
            <person name="Auch B."/>
            <person name="Kono T."/>
            <person name="Mallez S."/>
            <person name="Becker A."/>
            <person name="Gohl D.M."/>
            <person name="Silverstein K.A.T."/>
            <person name="Koren S."/>
            <person name="Bechman K.B."/>
            <person name="Herman A."/>
            <person name="Abrahante J.E."/>
            <person name="Garbe J."/>
        </authorList>
    </citation>
    <scope>NUCLEOTIDE SEQUENCE</scope>
    <source>
        <strain evidence="1">Duluth1</strain>
        <tissue evidence="1">Whole animal</tissue>
    </source>
</reference>
<reference evidence="1" key="1">
    <citation type="journal article" date="2019" name="bioRxiv">
        <title>The Genome of the Zebra Mussel, Dreissena polymorpha: A Resource for Invasive Species Research.</title>
        <authorList>
            <person name="McCartney M.A."/>
            <person name="Auch B."/>
            <person name="Kono T."/>
            <person name="Mallez S."/>
            <person name="Zhang Y."/>
            <person name="Obille A."/>
            <person name="Becker A."/>
            <person name="Abrahante J.E."/>
            <person name="Garbe J."/>
            <person name="Badalamenti J.P."/>
            <person name="Herman A."/>
            <person name="Mangelson H."/>
            <person name="Liachko I."/>
            <person name="Sullivan S."/>
            <person name="Sone E.D."/>
            <person name="Koren S."/>
            <person name="Silverstein K.A.T."/>
            <person name="Beckman K.B."/>
            <person name="Gohl D.M."/>
        </authorList>
    </citation>
    <scope>NUCLEOTIDE SEQUENCE</scope>
    <source>
        <strain evidence="1">Duluth1</strain>
        <tissue evidence="1">Whole animal</tissue>
    </source>
</reference>
<evidence type="ECO:0000313" key="1">
    <source>
        <dbReference type="EMBL" id="KAH3882478.1"/>
    </source>
</evidence>
<comment type="caution">
    <text evidence="1">The sequence shown here is derived from an EMBL/GenBank/DDBJ whole genome shotgun (WGS) entry which is preliminary data.</text>
</comment>
<keyword evidence="2" id="KW-1185">Reference proteome</keyword>
<gene>
    <name evidence="1" type="ORF">DPMN_006418</name>
</gene>
<organism evidence="1 2">
    <name type="scientific">Dreissena polymorpha</name>
    <name type="common">Zebra mussel</name>
    <name type="synonym">Mytilus polymorpha</name>
    <dbReference type="NCBI Taxonomy" id="45954"/>
    <lineage>
        <taxon>Eukaryota</taxon>
        <taxon>Metazoa</taxon>
        <taxon>Spiralia</taxon>
        <taxon>Lophotrochozoa</taxon>
        <taxon>Mollusca</taxon>
        <taxon>Bivalvia</taxon>
        <taxon>Autobranchia</taxon>
        <taxon>Heteroconchia</taxon>
        <taxon>Euheterodonta</taxon>
        <taxon>Imparidentia</taxon>
        <taxon>Neoheterodontei</taxon>
        <taxon>Myida</taxon>
        <taxon>Dreissenoidea</taxon>
        <taxon>Dreissenidae</taxon>
        <taxon>Dreissena</taxon>
    </lineage>
</organism>
<sequence length="77" mass="8834">MGIRVPSTAPRTCGRIQPYCINSIYNALWWGAETWQNEGLNGRNRALTRRFTCRSSPLLPFSSLRRLSNKNGELNKH</sequence>
<feature type="non-terminal residue" evidence="1">
    <location>
        <position position="1"/>
    </location>
</feature>
<dbReference type="Proteomes" id="UP000828390">
    <property type="component" value="Unassembled WGS sequence"/>
</dbReference>